<dbReference type="SUPFAM" id="SSF51182">
    <property type="entry name" value="RmlC-like cupins"/>
    <property type="match status" value="1"/>
</dbReference>
<organism evidence="1">
    <name type="scientific">marine metagenome</name>
    <dbReference type="NCBI Taxonomy" id="408172"/>
    <lineage>
        <taxon>unclassified sequences</taxon>
        <taxon>metagenomes</taxon>
        <taxon>ecological metagenomes</taxon>
    </lineage>
</organism>
<dbReference type="InterPro" id="IPR014710">
    <property type="entry name" value="RmlC-like_jellyroll"/>
</dbReference>
<gene>
    <name evidence="1" type="ORF">METZ01_LOCUS25183</name>
</gene>
<dbReference type="Gene3D" id="2.60.120.10">
    <property type="entry name" value="Jelly Rolls"/>
    <property type="match status" value="1"/>
</dbReference>
<name>A0A381Q204_9ZZZZ</name>
<sequence length="136" mass="15126">MLPALGNLHRVVDTPRAREFAALAPSLRWVQSHRWDDAGEQRALCVLSNAFELPGLEAGIMYVDQGCTYPVHNHPPQELYLTISGSGRWRHGGAEDLVEVEPENTLYNHPSDVHTVEAGDTPLVAMYVLWGEGLRN</sequence>
<dbReference type="AlphaFoldDB" id="A0A381Q204"/>
<protein>
    <recommendedName>
        <fullName evidence="2">Cupin 2 conserved barrel domain-containing protein</fullName>
    </recommendedName>
</protein>
<evidence type="ECO:0008006" key="2">
    <source>
        <dbReference type="Google" id="ProtNLM"/>
    </source>
</evidence>
<proteinExistence type="predicted"/>
<reference evidence="1" key="1">
    <citation type="submission" date="2018-05" db="EMBL/GenBank/DDBJ databases">
        <authorList>
            <person name="Lanie J.A."/>
            <person name="Ng W.-L."/>
            <person name="Kazmierczak K.M."/>
            <person name="Andrzejewski T.M."/>
            <person name="Davidsen T.M."/>
            <person name="Wayne K.J."/>
            <person name="Tettelin H."/>
            <person name="Glass J.I."/>
            <person name="Rusch D."/>
            <person name="Podicherti R."/>
            <person name="Tsui H.-C.T."/>
            <person name="Winkler M.E."/>
        </authorList>
    </citation>
    <scope>NUCLEOTIDE SEQUENCE</scope>
</reference>
<dbReference type="GO" id="GO:0047869">
    <property type="term" value="F:dimethylpropiothetin dethiomethylase activity"/>
    <property type="evidence" value="ECO:0007669"/>
    <property type="project" value="InterPro"/>
</dbReference>
<accession>A0A381Q204</accession>
<evidence type="ECO:0000313" key="1">
    <source>
        <dbReference type="EMBL" id="SUZ72329.1"/>
    </source>
</evidence>
<dbReference type="InterPro" id="IPR011051">
    <property type="entry name" value="RmlC_Cupin_sf"/>
</dbReference>
<dbReference type="EMBL" id="UINC01001150">
    <property type="protein sequence ID" value="SUZ72329.1"/>
    <property type="molecule type" value="Genomic_DNA"/>
</dbReference>
<dbReference type="InterPro" id="IPR031723">
    <property type="entry name" value="DMSP_lyase"/>
</dbReference>
<dbReference type="Pfam" id="PF16867">
    <property type="entry name" value="DMSP_lyase"/>
    <property type="match status" value="1"/>
</dbReference>